<evidence type="ECO:0000259" key="1">
    <source>
        <dbReference type="Pfam" id="PF05685"/>
    </source>
</evidence>
<keyword evidence="2" id="KW-0378">Hydrolase</keyword>
<evidence type="ECO:0000313" key="2">
    <source>
        <dbReference type="EMBL" id="MEB4590932.1"/>
    </source>
</evidence>
<dbReference type="GO" id="GO:0004519">
    <property type="term" value="F:endonuclease activity"/>
    <property type="evidence" value="ECO:0007669"/>
    <property type="project" value="UniProtKB-KW"/>
</dbReference>
<evidence type="ECO:0000313" key="3">
    <source>
        <dbReference type="Proteomes" id="UP001308005"/>
    </source>
</evidence>
<dbReference type="PANTHER" id="PTHR36558">
    <property type="entry name" value="GLR1098 PROTEIN"/>
    <property type="match status" value="1"/>
</dbReference>
<gene>
    <name evidence="2" type="ORF">VSS37_08085</name>
</gene>
<accession>A0ABU6CXY7</accession>
<sequence length="193" mass="21949">MPQTQQAPHITEAEYLEGEKSAKERHEYLDGKVYLMAGASKRHNKITLNVVRSLPLQNRDGTPCDIYSADIKVRVKQGRAYYYPDVLVSCAPDNTDEYYLESPCLVVEVTSKSTEWKDYNEKLVAYQSIPSLQHYLVVAQEKVSVTHFYREPDGSWWVNTCESLEDEISLVCPETNLTVQAIYQGVNFDGADA</sequence>
<proteinExistence type="predicted"/>
<dbReference type="PANTHER" id="PTHR36558:SF1">
    <property type="entry name" value="RESTRICTION ENDONUCLEASE DOMAIN-CONTAINING PROTEIN-RELATED"/>
    <property type="match status" value="1"/>
</dbReference>
<dbReference type="Gene3D" id="3.90.1570.10">
    <property type="entry name" value="tt1808, chain A"/>
    <property type="match status" value="1"/>
</dbReference>
<name>A0ABU6CXY7_9GAMM</name>
<dbReference type="EMBL" id="JAYMYJ010000078">
    <property type="protein sequence ID" value="MEB4590932.1"/>
    <property type="molecule type" value="Genomic_DNA"/>
</dbReference>
<organism evidence="2 3">
    <name type="scientific">Candidatus Thiothrix phosphatis</name>
    <dbReference type="NCBI Taxonomy" id="3112415"/>
    <lineage>
        <taxon>Bacteria</taxon>
        <taxon>Pseudomonadati</taxon>
        <taxon>Pseudomonadota</taxon>
        <taxon>Gammaproteobacteria</taxon>
        <taxon>Thiotrichales</taxon>
        <taxon>Thiotrichaceae</taxon>
        <taxon>Thiothrix</taxon>
    </lineage>
</organism>
<comment type="caution">
    <text evidence="2">The sequence shown here is derived from an EMBL/GenBank/DDBJ whole genome shotgun (WGS) entry which is preliminary data.</text>
</comment>
<keyword evidence="2" id="KW-0255">Endonuclease</keyword>
<dbReference type="InterPro" id="IPR012296">
    <property type="entry name" value="Nuclease_put_TT1808"/>
</dbReference>
<dbReference type="Proteomes" id="UP001308005">
    <property type="component" value="Unassembled WGS sequence"/>
</dbReference>
<keyword evidence="2" id="KW-0540">Nuclease</keyword>
<reference evidence="3" key="1">
    <citation type="submission" date="2023-07" db="EMBL/GenBank/DDBJ databases">
        <title>The carbon used by Thiothrix.</title>
        <authorList>
            <person name="Chen L."/>
        </authorList>
    </citation>
    <scope>NUCLEOTIDE SEQUENCE [LARGE SCALE GENOMIC DNA]</scope>
</reference>
<dbReference type="SUPFAM" id="SSF52980">
    <property type="entry name" value="Restriction endonuclease-like"/>
    <property type="match status" value="1"/>
</dbReference>
<dbReference type="Pfam" id="PF05685">
    <property type="entry name" value="Uma2"/>
    <property type="match status" value="1"/>
</dbReference>
<feature type="domain" description="Putative restriction endonuclease" evidence="1">
    <location>
        <begin position="14"/>
        <end position="179"/>
    </location>
</feature>
<dbReference type="InterPro" id="IPR011335">
    <property type="entry name" value="Restrct_endonuc-II-like"/>
</dbReference>
<keyword evidence="3" id="KW-1185">Reference proteome</keyword>
<dbReference type="CDD" id="cd06260">
    <property type="entry name" value="DUF820-like"/>
    <property type="match status" value="1"/>
</dbReference>
<protein>
    <submittedName>
        <fullName evidence="2">Uma2 family endonuclease</fullName>
    </submittedName>
</protein>
<dbReference type="RefSeq" id="WP_324694322.1">
    <property type="nucleotide sequence ID" value="NZ_JAYMYJ010000078.1"/>
</dbReference>
<reference evidence="2 3" key="2">
    <citation type="submission" date="2024-01" db="EMBL/GenBank/DDBJ databases">
        <authorList>
            <person name="Xie X."/>
        </authorList>
    </citation>
    <scope>NUCLEOTIDE SEQUENCE [LARGE SCALE GENOMIC DNA]</scope>
    <source>
        <strain evidence="2">SCUT-1</strain>
    </source>
</reference>
<dbReference type="InterPro" id="IPR008538">
    <property type="entry name" value="Uma2"/>
</dbReference>